<comment type="caution">
    <text evidence="2">The sequence shown here is derived from an EMBL/GenBank/DDBJ whole genome shotgun (WGS) entry which is preliminary data.</text>
</comment>
<keyword evidence="1" id="KW-0472">Membrane</keyword>
<gene>
    <name evidence="2" type="ORF">E2C01_097527</name>
</gene>
<protein>
    <submittedName>
        <fullName evidence="2">Uncharacterized protein</fullName>
    </submittedName>
</protein>
<keyword evidence="1" id="KW-1133">Transmembrane helix</keyword>
<dbReference type="Proteomes" id="UP000324222">
    <property type="component" value="Unassembled WGS sequence"/>
</dbReference>
<name>A0A5B7K0M8_PORTR</name>
<evidence type="ECO:0000256" key="1">
    <source>
        <dbReference type="SAM" id="Phobius"/>
    </source>
</evidence>
<keyword evidence="1" id="KW-0812">Transmembrane</keyword>
<evidence type="ECO:0000313" key="3">
    <source>
        <dbReference type="Proteomes" id="UP000324222"/>
    </source>
</evidence>
<accession>A0A5B7K0M8</accession>
<reference evidence="2 3" key="1">
    <citation type="submission" date="2019-05" db="EMBL/GenBank/DDBJ databases">
        <title>Another draft genome of Portunus trituberculatus and its Hox gene families provides insights of decapod evolution.</title>
        <authorList>
            <person name="Jeong J.-H."/>
            <person name="Song I."/>
            <person name="Kim S."/>
            <person name="Choi T."/>
            <person name="Kim D."/>
            <person name="Ryu S."/>
            <person name="Kim W."/>
        </authorList>
    </citation>
    <scope>NUCLEOTIDE SEQUENCE [LARGE SCALE GENOMIC DNA]</scope>
    <source>
        <tissue evidence="2">Muscle</tissue>
    </source>
</reference>
<dbReference type="EMBL" id="VSRR010129404">
    <property type="protein sequence ID" value="MPD01973.1"/>
    <property type="molecule type" value="Genomic_DNA"/>
</dbReference>
<organism evidence="2 3">
    <name type="scientific">Portunus trituberculatus</name>
    <name type="common">Swimming crab</name>
    <name type="synonym">Neptunus trituberculatus</name>
    <dbReference type="NCBI Taxonomy" id="210409"/>
    <lineage>
        <taxon>Eukaryota</taxon>
        <taxon>Metazoa</taxon>
        <taxon>Ecdysozoa</taxon>
        <taxon>Arthropoda</taxon>
        <taxon>Crustacea</taxon>
        <taxon>Multicrustacea</taxon>
        <taxon>Malacostraca</taxon>
        <taxon>Eumalacostraca</taxon>
        <taxon>Eucarida</taxon>
        <taxon>Decapoda</taxon>
        <taxon>Pleocyemata</taxon>
        <taxon>Brachyura</taxon>
        <taxon>Eubrachyura</taxon>
        <taxon>Portunoidea</taxon>
        <taxon>Portunidae</taxon>
        <taxon>Portuninae</taxon>
        <taxon>Portunus</taxon>
    </lineage>
</organism>
<keyword evidence="3" id="KW-1185">Reference proteome</keyword>
<feature type="transmembrane region" description="Helical" evidence="1">
    <location>
        <begin position="52"/>
        <end position="70"/>
    </location>
</feature>
<proteinExistence type="predicted"/>
<evidence type="ECO:0000313" key="2">
    <source>
        <dbReference type="EMBL" id="MPD01973.1"/>
    </source>
</evidence>
<sequence>MVHLIEADQLREVGDQVFSVNEAKWFSVGREEPRAGDLRCSTASGGSLPLRLLISVMTLNHISFFVIALLN</sequence>
<dbReference type="AlphaFoldDB" id="A0A5B7K0M8"/>